<protein>
    <submittedName>
        <fullName evidence="1">Uncharacterized protein</fullName>
    </submittedName>
</protein>
<reference evidence="1 2" key="1">
    <citation type="journal article" date="2016" name="Sci. Rep.">
        <title>The Dendrobium catenatum Lindl. genome sequence provides insights into polysaccharide synthase, floral development and adaptive evolution.</title>
        <authorList>
            <person name="Zhang G.Q."/>
            <person name="Xu Q."/>
            <person name="Bian C."/>
            <person name="Tsai W.C."/>
            <person name="Yeh C.M."/>
            <person name="Liu K.W."/>
            <person name="Yoshida K."/>
            <person name="Zhang L.S."/>
            <person name="Chang S.B."/>
            <person name="Chen F."/>
            <person name="Shi Y."/>
            <person name="Su Y.Y."/>
            <person name="Zhang Y.Q."/>
            <person name="Chen L.J."/>
            <person name="Yin Y."/>
            <person name="Lin M."/>
            <person name="Huang H."/>
            <person name="Deng H."/>
            <person name="Wang Z.W."/>
            <person name="Zhu S.L."/>
            <person name="Zhao X."/>
            <person name="Deng C."/>
            <person name="Niu S.C."/>
            <person name="Huang J."/>
            <person name="Wang M."/>
            <person name="Liu G.H."/>
            <person name="Yang H.J."/>
            <person name="Xiao X.J."/>
            <person name="Hsiao Y.Y."/>
            <person name="Wu W.L."/>
            <person name="Chen Y.Y."/>
            <person name="Mitsuda N."/>
            <person name="Ohme-Takagi M."/>
            <person name="Luo Y.B."/>
            <person name="Van de Peer Y."/>
            <person name="Liu Z.J."/>
        </authorList>
    </citation>
    <scope>NUCLEOTIDE SEQUENCE [LARGE SCALE GENOMIC DNA]</scope>
    <source>
        <tissue evidence="1">The whole plant</tissue>
    </source>
</reference>
<reference evidence="1 2" key="2">
    <citation type="journal article" date="2017" name="Nature">
        <title>The Apostasia genome and the evolution of orchids.</title>
        <authorList>
            <person name="Zhang G.Q."/>
            <person name="Liu K.W."/>
            <person name="Li Z."/>
            <person name="Lohaus R."/>
            <person name="Hsiao Y.Y."/>
            <person name="Niu S.C."/>
            <person name="Wang J.Y."/>
            <person name="Lin Y.C."/>
            <person name="Xu Q."/>
            <person name="Chen L.J."/>
            <person name="Yoshida K."/>
            <person name="Fujiwara S."/>
            <person name="Wang Z.W."/>
            <person name="Zhang Y.Q."/>
            <person name="Mitsuda N."/>
            <person name="Wang M."/>
            <person name="Liu G.H."/>
            <person name="Pecoraro L."/>
            <person name="Huang H.X."/>
            <person name="Xiao X.J."/>
            <person name="Lin M."/>
            <person name="Wu X.Y."/>
            <person name="Wu W.L."/>
            <person name="Chen Y.Y."/>
            <person name="Chang S.B."/>
            <person name="Sakamoto S."/>
            <person name="Ohme-Takagi M."/>
            <person name="Yagi M."/>
            <person name="Zeng S.J."/>
            <person name="Shen C.Y."/>
            <person name="Yeh C.M."/>
            <person name="Luo Y.B."/>
            <person name="Tsai W.C."/>
            <person name="Van de Peer Y."/>
            <person name="Liu Z.J."/>
        </authorList>
    </citation>
    <scope>NUCLEOTIDE SEQUENCE [LARGE SCALE GENOMIC DNA]</scope>
    <source>
        <tissue evidence="1">The whole plant</tissue>
    </source>
</reference>
<accession>A0A2I0X9K1</accession>
<gene>
    <name evidence="1" type="ORF">MA16_Dca017946</name>
</gene>
<dbReference type="EMBL" id="KZ502047">
    <property type="protein sequence ID" value="PKU84560.1"/>
    <property type="molecule type" value="Genomic_DNA"/>
</dbReference>
<evidence type="ECO:0000313" key="1">
    <source>
        <dbReference type="EMBL" id="PKU84560.1"/>
    </source>
</evidence>
<name>A0A2I0X9K1_9ASPA</name>
<dbReference type="Proteomes" id="UP000233837">
    <property type="component" value="Unassembled WGS sequence"/>
</dbReference>
<dbReference type="AlphaFoldDB" id="A0A2I0X9K1"/>
<proteinExistence type="predicted"/>
<keyword evidence="2" id="KW-1185">Reference proteome</keyword>
<evidence type="ECO:0000313" key="2">
    <source>
        <dbReference type="Proteomes" id="UP000233837"/>
    </source>
</evidence>
<sequence length="52" mass="5867">MTRKLSPFRIFGPALHLRSWGLHSLSRARDSARCRARLGLLPRATPLALVRS</sequence>
<organism evidence="1 2">
    <name type="scientific">Dendrobium catenatum</name>
    <dbReference type="NCBI Taxonomy" id="906689"/>
    <lineage>
        <taxon>Eukaryota</taxon>
        <taxon>Viridiplantae</taxon>
        <taxon>Streptophyta</taxon>
        <taxon>Embryophyta</taxon>
        <taxon>Tracheophyta</taxon>
        <taxon>Spermatophyta</taxon>
        <taxon>Magnoliopsida</taxon>
        <taxon>Liliopsida</taxon>
        <taxon>Asparagales</taxon>
        <taxon>Orchidaceae</taxon>
        <taxon>Epidendroideae</taxon>
        <taxon>Malaxideae</taxon>
        <taxon>Dendrobiinae</taxon>
        <taxon>Dendrobium</taxon>
    </lineage>
</organism>